<name>A0A1D1YNG1_9ARAE</name>
<dbReference type="Pfam" id="PF12146">
    <property type="entry name" value="Hydrolase_4"/>
    <property type="match status" value="1"/>
</dbReference>
<dbReference type="InterPro" id="IPR000073">
    <property type="entry name" value="AB_hydrolase_1"/>
</dbReference>
<dbReference type="EMBL" id="GDJX01011760">
    <property type="protein sequence ID" value="JAT56176.1"/>
    <property type="molecule type" value="Transcribed_RNA"/>
</dbReference>
<feature type="domain" description="Serine aminopeptidase S33" evidence="1">
    <location>
        <begin position="37"/>
        <end position="277"/>
    </location>
</feature>
<dbReference type="PANTHER" id="PTHR11614">
    <property type="entry name" value="PHOSPHOLIPASE-RELATED"/>
    <property type="match status" value="1"/>
</dbReference>
<protein>
    <submittedName>
        <fullName evidence="2">Putative serine hydrolase C5E4.05c</fullName>
    </submittedName>
</protein>
<dbReference type="PRINTS" id="PR00111">
    <property type="entry name" value="ABHYDROLASE"/>
</dbReference>
<gene>
    <name evidence="2" type="primary">SPCC5E4.05c_3</name>
    <name evidence="2" type="ORF">g.22403</name>
</gene>
<dbReference type="GO" id="GO:0016787">
    <property type="term" value="F:hydrolase activity"/>
    <property type="evidence" value="ECO:0007669"/>
    <property type="project" value="UniProtKB-KW"/>
</dbReference>
<accession>A0A1D1YNG1</accession>
<dbReference type="SUPFAM" id="SSF53474">
    <property type="entry name" value="alpha/beta-Hydrolases"/>
    <property type="match status" value="1"/>
</dbReference>
<reference evidence="2" key="1">
    <citation type="submission" date="2015-07" db="EMBL/GenBank/DDBJ databases">
        <title>Transcriptome Assembly of Anthurium amnicola.</title>
        <authorList>
            <person name="Suzuki J."/>
        </authorList>
    </citation>
    <scope>NUCLEOTIDE SEQUENCE</scope>
</reference>
<dbReference type="InterPro" id="IPR051044">
    <property type="entry name" value="MAG_DAG_Lipase"/>
</dbReference>
<dbReference type="InterPro" id="IPR022742">
    <property type="entry name" value="Hydrolase_4"/>
</dbReference>
<dbReference type="Gene3D" id="3.40.50.1820">
    <property type="entry name" value="alpha/beta hydrolase"/>
    <property type="match status" value="1"/>
</dbReference>
<evidence type="ECO:0000313" key="2">
    <source>
        <dbReference type="EMBL" id="JAT56176.1"/>
    </source>
</evidence>
<keyword evidence="2" id="KW-0378">Hydrolase</keyword>
<proteinExistence type="predicted"/>
<feature type="non-terminal residue" evidence="2">
    <location>
        <position position="1"/>
    </location>
</feature>
<sequence>RILKNVSMAVLQATKEWITAEDGEKIYTKKWLPANGTPVATVVFCHGFGEHINRYCHVFEKFAEAGIEVYGYDQRGFGRTGKKNNNLGVTGGWSTSCSDITDALRKQHKQGIPQFLMGHSMGGGLVLHYATVGMERNNLSGVIACSPWLDQPPAIRAGWMKMWLGGIGSILMPNMTVPLPVDPKGISHVPEVIEKYKNDKLNISKLAISEVIEILHNGRKIRDTDYIHLTQPLLMVHGTDDPITYFHASKELFDKAPSTDKKFEPWKGLYHELHNEYEQDQVIKLYIDWILERSGKSN</sequence>
<dbReference type="AlphaFoldDB" id="A0A1D1YNG1"/>
<organism evidence="2">
    <name type="scientific">Anthurium amnicola</name>
    <dbReference type="NCBI Taxonomy" id="1678845"/>
    <lineage>
        <taxon>Eukaryota</taxon>
        <taxon>Viridiplantae</taxon>
        <taxon>Streptophyta</taxon>
        <taxon>Embryophyta</taxon>
        <taxon>Tracheophyta</taxon>
        <taxon>Spermatophyta</taxon>
        <taxon>Magnoliopsida</taxon>
        <taxon>Liliopsida</taxon>
        <taxon>Araceae</taxon>
        <taxon>Pothoideae</taxon>
        <taxon>Potheae</taxon>
        <taxon>Anthurium</taxon>
    </lineage>
</organism>
<dbReference type="InterPro" id="IPR029058">
    <property type="entry name" value="AB_hydrolase_fold"/>
</dbReference>
<evidence type="ECO:0000259" key="1">
    <source>
        <dbReference type="Pfam" id="PF12146"/>
    </source>
</evidence>